<dbReference type="GO" id="GO:0031146">
    <property type="term" value="P:SCF-dependent proteasomal ubiquitin-dependent protein catabolic process"/>
    <property type="evidence" value="ECO:0007669"/>
    <property type="project" value="TreeGrafter"/>
</dbReference>
<reference evidence="6" key="1">
    <citation type="submission" date="2025-08" db="UniProtKB">
        <authorList>
            <consortium name="RefSeq"/>
        </authorList>
    </citation>
    <scope>IDENTIFICATION</scope>
    <source>
        <tissue evidence="6">Whole body</tissue>
    </source>
</reference>
<evidence type="ECO:0000259" key="4">
    <source>
        <dbReference type="Pfam" id="PF04500"/>
    </source>
</evidence>
<dbReference type="GeneID" id="112690538"/>
<evidence type="ECO:0000313" key="6">
    <source>
        <dbReference type="RefSeq" id="XP_025420357.1"/>
    </source>
</evidence>
<dbReference type="Pfam" id="PF04500">
    <property type="entry name" value="FLYWCH"/>
    <property type="match status" value="1"/>
</dbReference>
<keyword evidence="1" id="KW-0479">Metal-binding</keyword>
<dbReference type="Gene3D" id="3.80.10.10">
    <property type="entry name" value="Ribonuclease Inhibitor"/>
    <property type="match status" value="1"/>
</dbReference>
<evidence type="ECO:0000313" key="5">
    <source>
        <dbReference type="Proteomes" id="UP000694846"/>
    </source>
</evidence>
<dbReference type="GO" id="GO:0019005">
    <property type="term" value="C:SCF ubiquitin ligase complex"/>
    <property type="evidence" value="ECO:0007669"/>
    <property type="project" value="TreeGrafter"/>
</dbReference>
<dbReference type="InterPro" id="IPR007588">
    <property type="entry name" value="Znf_FLYWCH"/>
</dbReference>
<evidence type="ECO:0000256" key="1">
    <source>
        <dbReference type="ARBA" id="ARBA00022723"/>
    </source>
</evidence>
<dbReference type="GO" id="GO:0008270">
    <property type="term" value="F:zinc ion binding"/>
    <property type="evidence" value="ECO:0007669"/>
    <property type="project" value="UniProtKB-KW"/>
</dbReference>
<keyword evidence="3" id="KW-0862">Zinc</keyword>
<dbReference type="OrthoDB" id="9856535at2759"/>
<evidence type="ECO:0000256" key="3">
    <source>
        <dbReference type="ARBA" id="ARBA00022833"/>
    </source>
</evidence>
<dbReference type="Proteomes" id="UP000694846">
    <property type="component" value="Unplaced"/>
</dbReference>
<feature type="domain" description="FLYWCH-type" evidence="4">
    <location>
        <begin position="18"/>
        <end position="68"/>
    </location>
</feature>
<accession>A0A8B8GCB3</accession>
<organism evidence="5 6">
    <name type="scientific">Sipha flava</name>
    <name type="common">yellow sugarcane aphid</name>
    <dbReference type="NCBI Taxonomy" id="143950"/>
    <lineage>
        <taxon>Eukaryota</taxon>
        <taxon>Metazoa</taxon>
        <taxon>Ecdysozoa</taxon>
        <taxon>Arthropoda</taxon>
        <taxon>Hexapoda</taxon>
        <taxon>Insecta</taxon>
        <taxon>Pterygota</taxon>
        <taxon>Neoptera</taxon>
        <taxon>Paraneoptera</taxon>
        <taxon>Hemiptera</taxon>
        <taxon>Sternorrhyncha</taxon>
        <taxon>Aphidomorpha</taxon>
        <taxon>Aphidoidea</taxon>
        <taxon>Aphididae</taxon>
        <taxon>Sipha</taxon>
    </lineage>
</organism>
<dbReference type="InterPro" id="IPR032675">
    <property type="entry name" value="LRR_dom_sf"/>
</dbReference>
<evidence type="ECO:0000256" key="2">
    <source>
        <dbReference type="ARBA" id="ARBA00022771"/>
    </source>
</evidence>
<dbReference type="AlphaFoldDB" id="A0A8B8GCB3"/>
<keyword evidence="2" id="KW-0863">Zinc-finger</keyword>
<protein>
    <submittedName>
        <fullName evidence="6">Uncharacterized protein LOC112690538</fullName>
    </submittedName>
</protein>
<dbReference type="PANTHER" id="PTHR13318:SF190">
    <property type="entry name" value="PARTNER OF PAIRED, ISOFORM B"/>
    <property type="match status" value="1"/>
</dbReference>
<dbReference type="PANTHER" id="PTHR13318">
    <property type="entry name" value="PARTNER OF PAIRED, ISOFORM B-RELATED"/>
    <property type="match status" value="1"/>
</dbReference>
<proteinExistence type="predicted"/>
<sequence length="653" mass="75983">MSLEVLKTNALRGNNQILVASNGYIFRLSRKCQNYYRWKCCRYKCKGFIKTTKNWSNIKLISASFHTHCEDDTESINNLKTMITNHCQMNMDVNEQVNEISSAEYYDFENVCDDVWLSIFKYLDYNDIANIMVALPNLKRLTQYAILYKNVTLNSFQRRQEKNYQMFLKEFTMSLTIRGDNRLLYTNSISLTFLRELKIRCPDLTCLNLYHQIFDSERLSDIFNFNKLKYLKIARSSLAPYVKIKYKDFKLSNLQCSEIEMIKITYNAWFLAKHLKSFFSLKKLRCLILHDCMSLVNSDCLHYMNFGKSFENLQTLDLRRTCMNDLALRYIFSIKSLTLLLLHKSFLEEHLDNITDVGLSYLVTDYVITNRMQTNIYMVNNENRCKLEVLSLCYYSYISDNFLNTTAVFYPSLEVLDLTGTSCTRLGIQSFKENRPDVQYSSDCATKLKKYMSIGDKVLEILDKNKSRKTDTREKGRPGCMLGIDMKLTGVENCKICRQEEEERQNIQQKETENFTVLDEVQDFSSSNSECEDIDTDIDTDIDIEETVDVHDIPRPSKPTRAKQNIIPPRLAAVLDKCKISDRDTVHLLTAVAECFQVDCSEFVINRTIAGSRALEEITGEPVNYCDRPVVLTGDFNVNFSLPEAQLLLDFLE</sequence>
<dbReference type="RefSeq" id="XP_025420357.1">
    <property type="nucleotide sequence ID" value="XM_025564572.1"/>
</dbReference>
<name>A0A8B8GCB3_9HEMI</name>
<keyword evidence="5" id="KW-1185">Reference proteome</keyword>
<dbReference type="Gene3D" id="2.20.25.240">
    <property type="match status" value="1"/>
</dbReference>
<dbReference type="SUPFAM" id="SSF52047">
    <property type="entry name" value="RNI-like"/>
    <property type="match status" value="1"/>
</dbReference>
<gene>
    <name evidence="6" type="primary">LOC112690538</name>
</gene>